<feature type="domain" description="Cobalamin synthesis G N-terminal" evidence="2">
    <location>
        <begin position="58"/>
        <end position="137"/>
    </location>
</feature>
<organism evidence="4 5">
    <name type="scientific">Vagococcus humatus</name>
    <dbReference type="NCBI Taxonomy" id="1889241"/>
    <lineage>
        <taxon>Bacteria</taxon>
        <taxon>Bacillati</taxon>
        <taxon>Bacillota</taxon>
        <taxon>Bacilli</taxon>
        <taxon>Lactobacillales</taxon>
        <taxon>Enterococcaceae</taxon>
        <taxon>Vagococcus</taxon>
    </lineage>
</organism>
<evidence type="ECO:0000259" key="3">
    <source>
        <dbReference type="Pfam" id="PF11761"/>
    </source>
</evidence>
<name>A0A429Z9D2_9ENTE</name>
<keyword evidence="5" id="KW-1185">Reference proteome</keyword>
<dbReference type="InterPro" id="IPR021745">
    <property type="entry name" value="CbiG_mid"/>
</dbReference>
<dbReference type="EMBL" id="PXZH01000001">
    <property type="protein sequence ID" value="RST90319.1"/>
    <property type="molecule type" value="Genomic_DNA"/>
</dbReference>
<evidence type="ECO:0000259" key="1">
    <source>
        <dbReference type="Pfam" id="PF01890"/>
    </source>
</evidence>
<dbReference type="Pfam" id="PF11760">
    <property type="entry name" value="CbiG_N"/>
    <property type="match status" value="1"/>
</dbReference>
<dbReference type="PANTHER" id="PTHR37477:SF1">
    <property type="entry name" value="COBALT-PRECORRIN-5A HYDROLASE"/>
    <property type="match status" value="1"/>
</dbReference>
<accession>A0A429Z9D2</accession>
<dbReference type="InterPro" id="IPR038029">
    <property type="entry name" value="GbiG_N_sf"/>
</dbReference>
<gene>
    <name evidence="4" type="ORF">C7P63_04400</name>
</gene>
<dbReference type="AlphaFoldDB" id="A0A429Z9D2"/>
<dbReference type="Gene3D" id="3.40.50.11220">
    <property type="match status" value="1"/>
</dbReference>
<feature type="domain" description="Cobalamin biosynthesis central region" evidence="3">
    <location>
        <begin position="143"/>
        <end position="226"/>
    </location>
</feature>
<dbReference type="InterPro" id="IPR052553">
    <property type="entry name" value="CbiG_hydrolase"/>
</dbReference>
<evidence type="ECO:0000313" key="4">
    <source>
        <dbReference type="EMBL" id="RST90319.1"/>
    </source>
</evidence>
<dbReference type="InterPro" id="IPR002750">
    <property type="entry name" value="CobE/GbiG_C"/>
</dbReference>
<evidence type="ECO:0000313" key="5">
    <source>
        <dbReference type="Proteomes" id="UP000277864"/>
    </source>
</evidence>
<dbReference type="Gene3D" id="3.30.420.180">
    <property type="entry name" value="CobE/GbiG C-terminal domain"/>
    <property type="match status" value="1"/>
</dbReference>
<feature type="domain" description="CobE/GbiG C-terminal" evidence="1">
    <location>
        <begin position="230"/>
        <end position="345"/>
    </location>
</feature>
<dbReference type="GO" id="GO:0009236">
    <property type="term" value="P:cobalamin biosynthetic process"/>
    <property type="evidence" value="ECO:0007669"/>
    <property type="project" value="InterPro"/>
</dbReference>
<evidence type="ECO:0008006" key="6">
    <source>
        <dbReference type="Google" id="ProtNLM"/>
    </source>
</evidence>
<comment type="caution">
    <text evidence="4">The sequence shown here is derived from an EMBL/GenBank/DDBJ whole genome shotgun (WGS) entry which is preliminary data.</text>
</comment>
<protein>
    <recommendedName>
        <fullName evidence="6">Cobalamin biosynthesis protein CbiG</fullName>
    </recommendedName>
</protein>
<reference evidence="4 5" key="1">
    <citation type="submission" date="2018-03" db="EMBL/GenBank/DDBJ databases">
        <authorList>
            <person name="Gulvik C.A."/>
        </authorList>
    </citation>
    <scope>NUCLEOTIDE SEQUENCE [LARGE SCALE GENOMIC DNA]</scope>
    <source>
        <strain evidence="4 5">JCM 31581</strain>
    </source>
</reference>
<dbReference type="SUPFAM" id="SSF159664">
    <property type="entry name" value="CobE/GbiG C-terminal domain-like"/>
    <property type="match status" value="1"/>
</dbReference>
<dbReference type="PANTHER" id="PTHR37477">
    <property type="entry name" value="COBALT-PRECORRIN-5A HYDROLASE"/>
    <property type="match status" value="1"/>
</dbReference>
<dbReference type="InterPro" id="IPR021744">
    <property type="entry name" value="CbiG_N"/>
</dbReference>
<dbReference type="Pfam" id="PF01890">
    <property type="entry name" value="CbiG_C"/>
    <property type="match status" value="1"/>
</dbReference>
<evidence type="ECO:0000259" key="2">
    <source>
        <dbReference type="Pfam" id="PF11760"/>
    </source>
</evidence>
<sequence>MKKIAIITLTETAFLTGQQVRTTLQQVDSSMEIDLYGSKKIQQSDKKEFPSGRFTTSMPELFSAYEGLICIMATGIVVRSIAPLLKDKRQDPGVIVMDELGQFAISLLSGHIGGGNELARLLEKHIGCTAVITTATDVQNVTAIDSLAKQINGSYDQFKQVTVWINGLLANHRPVAIYQEGSWVKDTRGLTVINHLEEDLSQYEAVIIVSPYQIDSLVSHAVQVVPKCFVLGMGAKKDTSFSLILEEFTQFCNLHHIHQKSIQKIVSIDLKKNEAGIIKLATHLAVPFETYTKEELLPVSEKYPQSDFVKSIVGVGNVALSAADLASHGQVLTERYANRGVTFALGKD</sequence>
<dbReference type="InterPro" id="IPR036518">
    <property type="entry name" value="CobE/GbiG_C_sf"/>
</dbReference>
<dbReference type="SUPFAM" id="SSF159672">
    <property type="entry name" value="CbiG N-terminal domain-like"/>
    <property type="match status" value="1"/>
</dbReference>
<dbReference type="Proteomes" id="UP000277864">
    <property type="component" value="Unassembled WGS sequence"/>
</dbReference>
<dbReference type="Pfam" id="PF11761">
    <property type="entry name" value="CbiG_mid"/>
    <property type="match status" value="1"/>
</dbReference>
<dbReference type="RefSeq" id="WP_125942932.1">
    <property type="nucleotide sequence ID" value="NZ_PXZH01000001.1"/>
</dbReference>
<dbReference type="OrthoDB" id="9781023at2"/>
<proteinExistence type="predicted"/>